<dbReference type="PANTHER" id="PTHR34308">
    <property type="entry name" value="COBALAMIN BIOSYNTHESIS PROTEIN CBIB"/>
    <property type="match status" value="1"/>
</dbReference>
<evidence type="ECO:0000256" key="6">
    <source>
        <dbReference type="ARBA" id="ARBA00022692"/>
    </source>
</evidence>
<dbReference type="HAMAP" id="MF_00024">
    <property type="entry name" value="CobD_CbiB"/>
    <property type="match status" value="1"/>
</dbReference>
<keyword evidence="4 9" id="KW-1003">Cell membrane</keyword>
<comment type="caution">
    <text evidence="9">Lacks conserved residue(s) required for the propagation of feature annotation.</text>
</comment>
<keyword evidence="11" id="KW-1185">Reference proteome</keyword>
<dbReference type="EMBL" id="JBHTBR010000002">
    <property type="protein sequence ID" value="MFC7290424.1"/>
    <property type="molecule type" value="Genomic_DNA"/>
</dbReference>
<evidence type="ECO:0000256" key="8">
    <source>
        <dbReference type="ARBA" id="ARBA00023136"/>
    </source>
</evidence>
<evidence type="ECO:0000256" key="4">
    <source>
        <dbReference type="ARBA" id="ARBA00022475"/>
    </source>
</evidence>
<comment type="similarity">
    <text evidence="3 9">Belongs to the CobD/CbiB family.</text>
</comment>
<comment type="pathway">
    <text evidence="2 9">Cofactor biosynthesis; adenosylcobalamin biosynthesis.</text>
</comment>
<evidence type="ECO:0000256" key="5">
    <source>
        <dbReference type="ARBA" id="ARBA00022573"/>
    </source>
</evidence>
<keyword evidence="6 9" id="KW-0812">Transmembrane</keyword>
<protein>
    <recommendedName>
        <fullName evidence="9">Cobalamin biosynthesis protein CobD</fullName>
    </recommendedName>
</protein>
<sequence>MNSLSLICLAWFFEACFGWPDGVFKRIKHPVVWLGYIIQWFDTVLNKTKFSHQTRYILGALTTISTIALSTSIASAITYTLPPNIWGLIAQAVIASSLIASRSLYIHILNVLLPLLQNDIHQARNAVSMIVGRDPNSLDESAIVRASIESLAENASDGIIAPIFWGVLLGLPGIAAYKAINTLDSMIGHRSDTYSAFGGFAARLDDVVNLIPARITGCLFVIASLKPISFKTMIRDAPKHRSPNAGWPEASMAGALNIRLSGPRVYGTETHNDPWLNFGAKDPTPHTLQEALKLYLKAMLVGAALLMFLTFARIIF</sequence>
<proteinExistence type="inferred from homology"/>
<feature type="transmembrane region" description="Helical" evidence="9">
    <location>
        <begin position="294"/>
        <end position="315"/>
    </location>
</feature>
<comment type="caution">
    <text evidence="10">The sequence shown here is derived from an EMBL/GenBank/DDBJ whole genome shotgun (WGS) entry which is preliminary data.</text>
</comment>
<evidence type="ECO:0000313" key="11">
    <source>
        <dbReference type="Proteomes" id="UP001596492"/>
    </source>
</evidence>
<name>A0ABW2IHC1_9PROT</name>
<evidence type="ECO:0000256" key="7">
    <source>
        <dbReference type="ARBA" id="ARBA00022989"/>
    </source>
</evidence>
<keyword evidence="7 9" id="KW-1133">Transmembrane helix</keyword>
<dbReference type="Proteomes" id="UP001596492">
    <property type="component" value="Unassembled WGS sequence"/>
</dbReference>
<evidence type="ECO:0000256" key="1">
    <source>
        <dbReference type="ARBA" id="ARBA00004651"/>
    </source>
</evidence>
<keyword evidence="8 9" id="KW-0472">Membrane</keyword>
<accession>A0ABW2IHC1</accession>
<dbReference type="InterPro" id="IPR004485">
    <property type="entry name" value="Cobalamin_biosynth_CobD/CbiB"/>
</dbReference>
<feature type="transmembrane region" description="Helical" evidence="9">
    <location>
        <begin position="57"/>
        <end position="79"/>
    </location>
</feature>
<gene>
    <name evidence="10" type="primary">cbiB</name>
    <name evidence="9" type="synonym">cobD</name>
    <name evidence="10" type="ORF">ACFQS8_02255</name>
</gene>
<comment type="function">
    <text evidence="9">Converts cobyric acid to cobinamide by the addition of aminopropanol on the F carboxylic group.</text>
</comment>
<evidence type="ECO:0000313" key="10">
    <source>
        <dbReference type="EMBL" id="MFC7290424.1"/>
    </source>
</evidence>
<dbReference type="NCBIfam" id="TIGR00380">
    <property type="entry name" value="cobal_cbiB"/>
    <property type="match status" value="1"/>
</dbReference>
<evidence type="ECO:0000256" key="3">
    <source>
        <dbReference type="ARBA" id="ARBA00006263"/>
    </source>
</evidence>
<dbReference type="RefSeq" id="WP_382165305.1">
    <property type="nucleotide sequence ID" value="NZ_JBHTBR010000002.1"/>
</dbReference>
<keyword evidence="5 9" id="KW-0169">Cobalamin biosynthesis</keyword>
<organism evidence="10 11">
    <name type="scientific">Hirschia litorea</name>
    <dbReference type="NCBI Taxonomy" id="1199156"/>
    <lineage>
        <taxon>Bacteria</taxon>
        <taxon>Pseudomonadati</taxon>
        <taxon>Pseudomonadota</taxon>
        <taxon>Alphaproteobacteria</taxon>
        <taxon>Hyphomonadales</taxon>
        <taxon>Hyphomonadaceae</taxon>
        <taxon>Hirschia</taxon>
    </lineage>
</organism>
<comment type="subcellular location">
    <subcellularLocation>
        <location evidence="1 9">Cell membrane</location>
        <topology evidence="1 9">Multi-pass membrane protein</topology>
    </subcellularLocation>
</comment>
<evidence type="ECO:0000256" key="9">
    <source>
        <dbReference type="HAMAP-Rule" id="MF_00024"/>
    </source>
</evidence>
<evidence type="ECO:0000256" key="2">
    <source>
        <dbReference type="ARBA" id="ARBA00004953"/>
    </source>
</evidence>
<dbReference type="PANTHER" id="PTHR34308:SF1">
    <property type="entry name" value="COBALAMIN BIOSYNTHESIS PROTEIN CBIB"/>
    <property type="match status" value="1"/>
</dbReference>
<reference evidence="11" key="1">
    <citation type="journal article" date="2019" name="Int. J. Syst. Evol. Microbiol.">
        <title>The Global Catalogue of Microorganisms (GCM) 10K type strain sequencing project: providing services to taxonomists for standard genome sequencing and annotation.</title>
        <authorList>
            <consortium name="The Broad Institute Genomics Platform"/>
            <consortium name="The Broad Institute Genome Sequencing Center for Infectious Disease"/>
            <person name="Wu L."/>
            <person name="Ma J."/>
        </authorList>
    </citation>
    <scope>NUCLEOTIDE SEQUENCE [LARGE SCALE GENOMIC DNA]</scope>
    <source>
        <strain evidence="11">CCUG 51308</strain>
    </source>
</reference>
<dbReference type="Pfam" id="PF03186">
    <property type="entry name" value="CobD_Cbib"/>
    <property type="match status" value="1"/>
</dbReference>